<name>A0A067QKW6_9AGAM</name>
<dbReference type="InterPro" id="IPR045130">
    <property type="entry name" value="OFUT2-like"/>
</dbReference>
<dbReference type="EMBL" id="KL197710">
    <property type="protein sequence ID" value="KDQ63266.1"/>
    <property type="molecule type" value="Genomic_DNA"/>
</dbReference>
<dbReference type="CDD" id="cd11296">
    <property type="entry name" value="O-FucT_like"/>
    <property type="match status" value="1"/>
</dbReference>
<keyword evidence="1" id="KW-0808">Transferase</keyword>
<dbReference type="InParanoid" id="A0A067QKW6"/>
<evidence type="ECO:0000256" key="1">
    <source>
        <dbReference type="ARBA" id="ARBA00022679"/>
    </source>
</evidence>
<evidence type="ECO:0000313" key="7">
    <source>
        <dbReference type="Proteomes" id="UP000027265"/>
    </source>
</evidence>
<evidence type="ECO:0008006" key="8">
    <source>
        <dbReference type="Google" id="ProtNLM"/>
    </source>
</evidence>
<dbReference type="STRING" id="933084.A0A067QKW6"/>
<evidence type="ECO:0000256" key="3">
    <source>
        <dbReference type="ARBA" id="ARBA00023277"/>
    </source>
</evidence>
<dbReference type="PANTHER" id="PTHR13398:SF0">
    <property type="entry name" value="GDP-FUCOSE PROTEIN O-FUCOSYLTRANSFERASE 2"/>
    <property type="match status" value="1"/>
</dbReference>
<proteinExistence type="predicted"/>
<dbReference type="GO" id="GO:0046922">
    <property type="term" value="F:peptide-O-fucosyltransferase activity"/>
    <property type="evidence" value="ECO:0007669"/>
    <property type="project" value="InterPro"/>
</dbReference>
<gene>
    <name evidence="6" type="ORF">JAAARDRAFT_29285</name>
</gene>
<dbReference type="GO" id="GO:0006004">
    <property type="term" value="P:fucose metabolic process"/>
    <property type="evidence" value="ECO:0007669"/>
    <property type="project" value="UniProtKB-KW"/>
</dbReference>
<feature type="region of interest" description="Disordered" evidence="4">
    <location>
        <begin position="72"/>
        <end position="111"/>
    </location>
</feature>
<keyword evidence="5" id="KW-1133">Transmembrane helix</keyword>
<evidence type="ECO:0000313" key="6">
    <source>
        <dbReference type="EMBL" id="KDQ63266.1"/>
    </source>
</evidence>
<dbReference type="Gene3D" id="3.40.50.11350">
    <property type="match status" value="1"/>
</dbReference>
<protein>
    <recommendedName>
        <fullName evidence="8">O-fucosyltransferase family protein</fullName>
    </recommendedName>
</protein>
<evidence type="ECO:0000256" key="4">
    <source>
        <dbReference type="SAM" id="MobiDB-lite"/>
    </source>
</evidence>
<keyword evidence="5" id="KW-0472">Membrane</keyword>
<dbReference type="HOGENOM" id="CLU_032339_0_0_1"/>
<evidence type="ECO:0000256" key="2">
    <source>
        <dbReference type="ARBA" id="ARBA00023253"/>
    </source>
</evidence>
<organism evidence="6 7">
    <name type="scientific">Jaapia argillacea MUCL 33604</name>
    <dbReference type="NCBI Taxonomy" id="933084"/>
    <lineage>
        <taxon>Eukaryota</taxon>
        <taxon>Fungi</taxon>
        <taxon>Dikarya</taxon>
        <taxon>Basidiomycota</taxon>
        <taxon>Agaricomycotina</taxon>
        <taxon>Agaricomycetes</taxon>
        <taxon>Agaricomycetidae</taxon>
        <taxon>Jaapiales</taxon>
        <taxon>Jaapiaceae</taxon>
        <taxon>Jaapia</taxon>
    </lineage>
</organism>
<keyword evidence="3" id="KW-0119">Carbohydrate metabolism</keyword>
<dbReference type="OrthoDB" id="423313at2759"/>
<dbReference type="AlphaFoldDB" id="A0A067QKW6"/>
<sequence>MRRKDSSSYIHGPMDETLLPHHEKIRRPFLSAWKQRRSRVLLAACILLTLTSAFYSSVLSFSSSLREHPRPVAVYEESDPNQIRFGSNSRTQTYDCHSPPPAARSPPQESYVLGPPTASFRDNLRNDTKYITSFGGAGMTNDVMTFANLLYLAVITERVPILPKFTAEYHIGGWDIPPIPVSEIFDLPRLRKQLGIPILEWHEVKDTDSEVLDDLGCWSVWEACNNNGEGPRWTRAPWWLNLDLSFTKAPDWICSHSQNHARFWSMAPLAYPDTHKDSLGTPQPSPEHKARLHPDEQLFCLDYLYYASVNKDFEYEFEWSPAWNHVLKQMKFTERVENLTKYYLRKALSVPQGADIPPFIALHARHGDFDGHCDTFEDYKCYPAVAEYAKYVERLQRELLLTKGIVVENHHVIMTSDEKDPRWWDDVLAAGWTRVDFKKEAVVETYGNWYPSLIDSVIQSQATGFVGVDGSTMSLIAARRVREWYGGLTTVVKWGRGHKGEYIIWDPDN</sequence>
<keyword evidence="5" id="KW-0812">Transmembrane</keyword>
<dbReference type="PANTHER" id="PTHR13398">
    <property type="entry name" value="GDP-FUCOSE PROTEIN O-FUCOSYLTRANSFERASE 2"/>
    <property type="match status" value="1"/>
</dbReference>
<reference evidence="7" key="1">
    <citation type="journal article" date="2014" name="Proc. Natl. Acad. Sci. U.S.A.">
        <title>Extensive sampling of basidiomycete genomes demonstrates inadequacy of the white-rot/brown-rot paradigm for wood decay fungi.</title>
        <authorList>
            <person name="Riley R."/>
            <person name="Salamov A.A."/>
            <person name="Brown D.W."/>
            <person name="Nagy L.G."/>
            <person name="Floudas D."/>
            <person name="Held B.W."/>
            <person name="Levasseur A."/>
            <person name="Lombard V."/>
            <person name="Morin E."/>
            <person name="Otillar R."/>
            <person name="Lindquist E.A."/>
            <person name="Sun H."/>
            <person name="LaButti K.M."/>
            <person name="Schmutz J."/>
            <person name="Jabbour D."/>
            <person name="Luo H."/>
            <person name="Baker S.E."/>
            <person name="Pisabarro A.G."/>
            <person name="Walton J.D."/>
            <person name="Blanchette R.A."/>
            <person name="Henrissat B."/>
            <person name="Martin F."/>
            <person name="Cullen D."/>
            <person name="Hibbett D.S."/>
            <person name="Grigoriev I.V."/>
        </authorList>
    </citation>
    <scope>NUCLEOTIDE SEQUENCE [LARGE SCALE GENOMIC DNA]</scope>
    <source>
        <strain evidence="7">MUCL 33604</strain>
    </source>
</reference>
<accession>A0A067QKW6</accession>
<evidence type="ECO:0000256" key="5">
    <source>
        <dbReference type="SAM" id="Phobius"/>
    </source>
</evidence>
<dbReference type="Proteomes" id="UP000027265">
    <property type="component" value="Unassembled WGS sequence"/>
</dbReference>
<keyword evidence="2" id="KW-0294">Fucose metabolism</keyword>
<feature type="transmembrane region" description="Helical" evidence="5">
    <location>
        <begin position="40"/>
        <end position="61"/>
    </location>
</feature>
<feature type="compositionally biased region" description="Polar residues" evidence="4">
    <location>
        <begin position="80"/>
        <end position="95"/>
    </location>
</feature>
<keyword evidence="7" id="KW-1185">Reference proteome</keyword>